<dbReference type="EMBL" id="JAPEIS010000001">
    <property type="protein sequence ID" value="KAJ8070884.1"/>
    <property type="molecule type" value="Genomic_DNA"/>
</dbReference>
<feature type="region of interest" description="Disordered" evidence="1">
    <location>
        <begin position="113"/>
        <end position="138"/>
    </location>
</feature>
<reference evidence="2" key="1">
    <citation type="submission" date="2022-11" db="EMBL/GenBank/DDBJ databases">
        <title>Genome Resource of Sclerotinia nivalis Strain SnTB1, a Plant Pathogen Isolated from American Ginseng.</title>
        <authorList>
            <person name="Fan S."/>
        </authorList>
    </citation>
    <scope>NUCLEOTIDE SEQUENCE</scope>
    <source>
        <strain evidence="2">SnTB1</strain>
    </source>
</reference>
<accession>A0A9X0AYC3</accession>
<feature type="compositionally biased region" description="Basic and acidic residues" evidence="1">
    <location>
        <begin position="117"/>
        <end position="133"/>
    </location>
</feature>
<gene>
    <name evidence="2" type="ORF">OCU04_001243</name>
</gene>
<dbReference type="OrthoDB" id="3547379at2759"/>
<dbReference type="AlphaFoldDB" id="A0A9X0AYC3"/>
<organism evidence="2 3">
    <name type="scientific">Sclerotinia nivalis</name>
    <dbReference type="NCBI Taxonomy" id="352851"/>
    <lineage>
        <taxon>Eukaryota</taxon>
        <taxon>Fungi</taxon>
        <taxon>Dikarya</taxon>
        <taxon>Ascomycota</taxon>
        <taxon>Pezizomycotina</taxon>
        <taxon>Leotiomycetes</taxon>
        <taxon>Helotiales</taxon>
        <taxon>Sclerotiniaceae</taxon>
        <taxon>Sclerotinia</taxon>
    </lineage>
</organism>
<sequence>MSSDTGDNASWEEKEIGRLNQMIEMEEDGIREQWCVSNSIVRPRSPRNFLSSPALSQEFQNHSLVAGTSESPNSTAAADSSRLPEVFKKWRENIVWRRRFNFVALQNYLEQDLDGTEGNHGEKCTDGRERTEELGGNDQESELNAAFLDDSDEEDGDLEYYDCLEPMSDDDCFFYDTLLQEDMLDHDNNPVEKAKDNEPFFGDHLFNNPLRALEDQESDSESHPPKPIKPAKPHPKSFSLSKTPIKRFLAKKIKSKRRKSVPNGPGQFVGAAGDQILVLIVNGINTTGVPPTRGEIELWRHGRYRKFGQYVSFSSPLRHCWSYYQGDERR</sequence>
<evidence type="ECO:0000313" key="2">
    <source>
        <dbReference type="EMBL" id="KAJ8070884.1"/>
    </source>
</evidence>
<dbReference type="Proteomes" id="UP001152300">
    <property type="component" value="Unassembled WGS sequence"/>
</dbReference>
<feature type="region of interest" description="Disordered" evidence="1">
    <location>
        <begin position="213"/>
        <end position="239"/>
    </location>
</feature>
<evidence type="ECO:0000256" key="1">
    <source>
        <dbReference type="SAM" id="MobiDB-lite"/>
    </source>
</evidence>
<comment type="caution">
    <text evidence="2">The sequence shown here is derived from an EMBL/GenBank/DDBJ whole genome shotgun (WGS) entry which is preliminary data.</text>
</comment>
<evidence type="ECO:0000313" key="3">
    <source>
        <dbReference type="Proteomes" id="UP001152300"/>
    </source>
</evidence>
<keyword evidence="3" id="KW-1185">Reference proteome</keyword>
<proteinExistence type="predicted"/>
<protein>
    <submittedName>
        <fullName evidence="2">Uncharacterized protein</fullName>
    </submittedName>
</protein>
<name>A0A9X0AYC3_9HELO</name>